<dbReference type="PANTHER" id="PTHR10362">
    <property type="entry name" value="HISTIDINE AMMONIA-LYASE"/>
    <property type="match status" value="1"/>
</dbReference>
<name>A0A4S3JW21_9EURO</name>
<gene>
    <name evidence="1" type="ORF">EYZ11_000820</name>
</gene>
<evidence type="ECO:0000313" key="2">
    <source>
        <dbReference type="Proteomes" id="UP000308092"/>
    </source>
</evidence>
<protein>
    <recommendedName>
        <fullName evidence="3">Fumarate lyase N-terminal domain-containing protein</fullName>
    </recommendedName>
</protein>
<dbReference type="SUPFAM" id="SSF48557">
    <property type="entry name" value="L-aspartase-like"/>
    <property type="match status" value="1"/>
</dbReference>
<dbReference type="Gene3D" id="1.20.200.10">
    <property type="entry name" value="Fumarase/aspartase (Central domain)"/>
    <property type="match status" value="1"/>
</dbReference>
<sequence>MKRVHINIVPYVAELAYLANLVRSYVQPAEMHNQSINSMAFISSRYTMQAMEIVFLIYEHIGNILSISLRPGTFKSKRRHI</sequence>
<dbReference type="InterPro" id="IPR008948">
    <property type="entry name" value="L-Aspartase-like"/>
</dbReference>
<evidence type="ECO:0008006" key="3">
    <source>
        <dbReference type="Google" id="ProtNLM"/>
    </source>
</evidence>
<dbReference type="Pfam" id="PF00221">
    <property type="entry name" value="Lyase_aromatic"/>
    <property type="match status" value="1"/>
</dbReference>
<evidence type="ECO:0000313" key="1">
    <source>
        <dbReference type="EMBL" id="THC99659.1"/>
    </source>
</evidence>
<dbReference type="Proteomes" id="UP000308092">
    <property type="component" value="Unassembled WGS sequence"/>
</dbReference>
<organism evidence="1 2">
    <name type="scientific">Aspergillus tanneri</name>
    <dbReference type="NCBI Taxonomy" id="1220188"/>
    <lineage>
        <taxon>Eukaryota</taxon>
        <taxon>Fungi</taxon>
        <taxon>Dikarya</taxon>
        <taxon>Ascomycota</taxon>
        <taxon>Pezizomycotina</taxon>
        <taxon>Eurotiomycetes</taxon>
        <taxon>Eurotiomycetidae</taxon>
        <taxon>Eurotiales</taxon>
        <taxon>Aspergillaceae</taxon>
        <taxon>Aspergillus</taxon>
        <taxon>Aspergillus subgen. Circumdati</taxon>
    </lineage>
</organism>
<keyword evidence="2" id="KW-1185">Reference proteome</keyword>
<accession>A0A4S3JW21</accession>
<comment type="caution">
    <text evidence="1">The sequence shown here is derived from an EMBL/GenBank/DDBJ whole genome shotgun (WGS) entry which is preliminary data.</text>
</comment>
<dbReference type="EMBL" id="SOSA01000013">
    <property type="protein sequence ID" value="THC99659.1"/>
    <property type="molecule type" value="Genomic_DNA"/>
</dbReference>
<proteinExistence type="predicted"/>
<dbReference type="GO" id="GO:0003824">
    <property type="term" value="F:catalytic activity"/>
    <property type="evidence" value="ECO:0007669"/>
    <property type="project" value="InterPro"/>
</dbReference>
<dbReference type="STRING" id="1220188.A0A4S3JW21"/>
<dbReference type="InterPro" id="IPR001106">
    <property type="entry name" value="Aromatic_Lyase"/>
</dbReference>
<reference evidence="1 2" key="1">
    <citation type="submission" date="2019-03" db="EMBL/GenBank/DDBJ databases">
        <title>The genome sequence of a newly discovered highly antifungal drug resistant Aspergillus species, Aspergillus tanneri NIH 1004.</title>
        <authorList>
            <person name="Mounaud S."/>
            <person name="Singh I."/>
            <person name="Joardar V."/>
            <person name="Pakala S."/>
            <person name="Pakala S."/>
            <person name="Venepally P."/>
            <person name="Hoover J."/>
            <person name="Nierman W."/>
            <person name="Chung J."/>
            <person name="Losada L."/>
        </authorList>
    </citation>
    <scope>NUCLEOTIDE SEQUENCE [LARGE SCALE GENOMIC DNA]</scope>
    <source>
        <strain evidence="1 2">NIH1004</strain>
    </source>
</reference>
<dbReference type="AlphaFoldDB" id="A0A4S3JW21"/>
<dbReference type="VEuPathDB" id="FungiDB:EYZ11_000820"/>